<feature type="site" description="Transition state stabilizer" evidence="5">
    <location>
        <position position="52"/>
    </location>
</feature>
<name>B5YKZ6_THEYD</name>
<comment type="similarity">
    <text evidence="1 4">Belongs to the CRISPR-associated protein Cas6/Cse3/CasE family.</text>
</comment>
<accession>B5YKZ6</accession>
<dbReference type="InterPro" id="IPR049435">
    <property type="entry name" value="Cas_Cas6_C"/>
</dbReference>
<dbReference type="PANTHER" id="PTHR36984:SF1">
    <property type="entry name" value="CRISPR-ASSOCIATED ENDORIBONUCLEASE CAS6 1"/>
    <property type="match status" value="1"/>
</dbReference>
<dbReference type="PIRSF" id="PIRSF005054">
    <property type="entry name" value="PF1131"/>
    <property type="match status" value="1"/>
</dbReference>
<proteinExistence type="inferred from homology"/>
<comment type="function">
    <text evidence="4">CRISPR (clustered regularly interspaced short palindromic repeat), is an adaptive immune system that provides protection against mobile genetic elements (viruses, transposable elements and conjugative plasmids). CRISPR clusters contain sequences complementary to antecedent mobile elements and target invading nucleic acids. CRISPR clusters are transcribed and processed into CRISPR RNA (crRNA).</text>
</comment>
<dbReference type="PATRIC" id="fig|289376.4.peg.1065"/>
<feature type="domain" description="CRISPR associated protein Cas6 C-terminal" evidence="6">
    <location>
        <begin position="119"/>
        <end position="242"/>
    </location>
</feature>
<dbReference type="Pfam" id="PF21350">
    <property type="entry name" value="Cas6_I-A"/>
    <property type="match status" value="1"/>
</dbReference>
<evidence type="ECO:0000256" key="2">
    <source>
        <dbReference type="ARBA" id="ARBA00022884"/>
    </source>
</evidence>
<sequence length="244" mass="28604">MRLILTLNSKKEIILPLYYNEILQGLIYKNIEKSIAEEIHNRGFLFEKRNFKLFTFSRLIGKTKIEKSFFKIFTPSKLIISSPYNEMLQSLAENLIKWHELKLGNNTLYIESISIHYTPEIKETAFIRMLSPITIYSTLNTPDGRKKTYYYNPKEKEFSELIRENIIKKYIAFYRKTPLSKEFTIEPLKVTREDEKIVSYKGFIIKGWMGKYRLNGSKELLQLAYDGGIGAKNSQGFGCFEVEG</sequence>
<dbReference type="Gene3D" id="3.30.70.1900">
    <property type="match status" value="1"/>
</dbReference>
<organism evidence="7 8">
    <name type="scientific">Thermodesulfovibrio yellowstonii (strain ATCC 51303 / DSM 11347 / YP87)</name>
    <dbReference type="NCBI Taxonomy" id="289376"/>
    <lineage>
        <taxon>Bacteria</taxon>
        <taxon>Pseudomonadati</taxon>
        <taxon>Nitrospirota</taxon>
        <taxon>Thermodesulfovibrionia</taxon>
        <taxon>Thermodesulfovibrionales</taxon>
        <taxon>Thermodesulfovibrionaceae</taxon>
        <taxon>Thermodesulfovibrio</taxon>
    </lineage>
</organism>
<evidence type="ECO:0000313" key="8">
    <source>
        <dbReference type="Proteomes" id="UP000000718"/>
    </source>
</evidence>
<dbReference type="STRING" id="289376.THEYE_A1087"/>
<dbReference type="RefSeq" id="WP_012545251.1">
    <property type="nucleotide sequence ID" value="NC_011296.1"/>
</dbReference>
<dbReference type="HOGENOM" id="CLU_089858_2_0_0"/>
<evidence type="ECO:0000256" key="4">
    <source>
        <dbReference type="PIRNR" id="PIRNR005054"/>
    </source>
</evidence>
<dbReference type="AlphaFoldDB" id="B5YKZ6"/>
<dbReference type="InterPro" id="IPR010156">
    <property type="entry name" value="CRISPR-assoc_prot_Cas6"/>
</dbReference>
<evidence type="ECO:0000259" key="6">
    <source>
        <dbReference type="Pfam" id="PF01881"/>
    </source>
</evidence>
<dbReference type="GO" id="GO:0051607">
    <property type="term" value="P:defense response to virus"/>
    <property type="evidence" value="ECO:0007669"/>
    <property type="project" value="UniProtKB-KW"/>
</dbReference>
<reference evidence="8" key="1">
    <citation type="submission" date="2008-08" db="EMBL/GenBank/DDBJ databases">
        <title>The complete genome sequence of Thermodesulfovibrio yellowstonii strain ATCC 51303 / DSM 11347 / YP87.</title>
        <authorList>
            <person name="Dodson R.J."/>
            <person name="Durkin A.S."/>
            <person name="Wu M."/>
            <person name="Eisen J."/>
            <person name="Sutton G."/>
        </authorList>
    </citation>
    <scope>NUCLEOTIDE SEQUENCE [LARGE SCALE GENOMIC DNA]</scope>
    <source>
        <strain evidence="8">ATCC 51303 / DSM 11347 / YP87</strain>
    </source>
</reference>
<evidence type="ECO:0000256" key="5">
    <source>
        <dbReference type="PIRSR" id="PIRSR005054-1"/>
    </source>
</evidence>
<dbReference type="NCBIfam" id="TIGR01877">
    <property type="entry name" value="cas_cas6"/>
    <property type="match status" value="1"/>
</dbReference>
<dbReference type="EMBL" id="CP001147">
    <property type="protein sequence ID" value="ACI20515.1"/>
    <property type="molecule type" value="Genomic_DNA"/>
</dbReference>
<evidence type="ECO:0000256" key="1">
    <source>
        <dbReference type="ARBA" id="ARBA00005937"/>
    </source>
</evidence>
<dbReference type="InterPro" id="IPR045747">
    <property type="entry name" value="CRISPR-assoc_prot_Cas6_N_sf"/>
</dbReference>
<dbReference type="GO" id="GO:0016788">
    <property type="term" value="F:hydrolase activity, acting on ester bonds"/>
    <property type="evidence" value="ECO:0007669"/>
    <property type="project" value="InterPro"/>
</dbReference>
<dbReference type="InParanoid" id="B5YKZ6"/>
<keyword evidence="2" id="KW-0694">RNA-binding</keyword>
<dbReference type="EnsemblBacteria" id="ACI20515">
    <property type="protein sequence ID" value="ACI20515"/>
    <property type="gene ID" value="THEYE_A1087"/>
</dbReference>
<reference evidence="7 8" key="2">
    <citation type="journal article" date="2015" name="Genome Announc.">
        <title>Genome Sequence of the Sulfate-Reducing Thermophilic Bacterium Thermodesulfovibrio yellowstonii Strain DSM 11347T (Phylum Nitrospirae).</title>
        <authorList>
            <person name="Bhatnagar S."/>
            <person name="Badger J.H."/>
            <person name="Madupu R."/>
            <person name="Khouri H.M."/>
            <person name="O'Connor E.M."/>
            <person name="Robb F.T."/>
            <person name="Ward N.L."/>
            <person name="Eisen J.A."/>
        </authorList>
    </citation>
    <scope>NUCLEOTIDE SEQUENCE [LARGE SCALE GENOMIC DNA]</scope>
    <source>
        <strain evidence="8">ATCC 51303 / DSM 11347 / YP87</strain>
    </source>
</reference>
<gene>
    <name evidence="7" type="primary">cas6_3</name>
    <name evidence="7" type="ordered locus">THEYE_A1087</name>
</gene>
<dbReference type="PANTHER" id="PTHR36984">
    <property type="entry name" value="CRISPR-ASSOCIATED ENDORIBONUCLEASE CAS6 1"/>
    <property type="match status" value="1"/>
</dbReference>
<keyword evidence="8" id="KW-1185">Reference proteome</keyword>
<dbReference type="Proteomes" id="UP000000718">
    <property type="component" value="Chromosome"/>
</dbReference>
<keyword evidence="3" id="KW-0051">Antiviral defense</keyword>
<dbReference type="eggNOG" id="COG1583">
    <property type="taxonomic scope" value="Bacteria"/>
</dbReference>
<dbReference type="Pfam" id="PF01881">
    <property type="entry name" value="Cas_Cas6_C"/>
    <property type="match status" value="1"/>
</dbReference>
<dbReference type="KEGG" id="tye:THEYE_A1087"/>
<dbReference type="CDD" id="cd21140">
    <property type="entry name" value="Cas6_I-like"/>
    <property type="match status" value="1"/>
</dbReference>
<evidence type="ECO:0000313" key="7">
    <source>
        <dbReference type="EMBL" id="ACI20515.1"/>
    </source>
</evidence>
<dbReference type="GO" id="GO:0003723">
    <property type="term" value="F:RNA binding"/>
    <property type="evidence" value="ECO:0007669"/>
    <property type="project" value="UniProtKB-KW"/>
</dbReference>
<dbReference type="Gene3D" id="3.30.70.1890">
    <property type="match status" value="1"/>
</dbReference>
<evidence type="ECO:0000256" key="3">
    <source>
        <dbReference type="ARBA" id="ARBA00023118"/>
    </source>
</evidence>
<protein>
    <recommendedName>
        <fullName evidence="4">CRISPR-associated endoribonuclease</fullName>
    </recommendedName>
</protein>
<dbReference type="OrthoDB" id="9797488at2"/>